<keyword evidence="11" id="KW-0969">Cilium</keyword>
<protein>
    <recommendedName>
        <fullName evidence="10">Flagellar protein FliL</fullName>
    </recommendedName>
</protein>
<evidence type="ECO:0000256" key="7">
    <source>
        <dbReference type="ARBA" id="ARBA00022779"/>
    </source>
</evidence>
<keyword evidence="11" id="KW-0966">Cell projection</keyword>
<dbReference type="GO" id="GO:0009425">
    <property type="term" value="C:bacterial-type flagellum basal body"/>
    <property type="evidence" value="ECO:0007669"/>
    <property type="project" value="InterPro"/>
</dbReference>
<evidence type="ECO:0000256" key="1">
    <source>
        <dbReference type="ARBA" id="ARBA00002254"/>
    </source>
</evidence>
<evidence type="ECO:0000256" key="10">
    <source>
        <dbReference type="RuleBase" id="RU364125"/>
    </source>
</evidence>
<keyword evidence="5 10" id="KW-0145">Chemotaxis</keyword>
<dbReference type="STRING" id="1121942.SAMN02745148_01802"/>
<dbReference type="GO" id="GO:0071978">
    <property type="term" value="P:bacterial-type flagellum-dependent swarming motility"/>
    <property type="evidence" value="ECO:0007669"/>
    <property type="project" value="TreeGrafter"/>
</dbReference>
<gene>
    <name evidence="11" type="ORF">SAMN02745148_01802</name>
</gene>
<keyword evidence="9 10" id="KW-0472">Membrane</keyword>
<comment type="similarity">
    <text evidence="3 10">Belongs to the FliL family.</text>
</comment>
<dbReference type="Pfam" id="PF03748">
    <property type="entry name" value="FliL"/>
    <property type="match status" value="1"/>
</dbReference>
<dbReference type="Proteomes" id="UP000184346">
    <property type="component" value="Unassembled WGS sequence"/>
</dbReference>
<proteinExistence type="inferred from homology"/>
<evidence type="ECO:0000256" key="2">
    <source>
        <dbReference type="ARBA" id="ARBA00004162"/>
    </source>
</evidence>
<comment type="subcellular location">
    <subcellularLocation>
        <location evidence="10">Cell inner membrane</location>
    </subcellularLocation>
    <subcellularLocation>
        <location evidence="2">Cell membrane</location>
        <topology evidence="2">Single-pass membrane protein</topology>
    </subcellularLocation>
</comment>
<dbReference type="PANTHER" id="PTHR35091:SF2">
    <property type="entry name" value="FLAGELLAR PROTEIN FLIL"/>
    <property type="match status" value="1"/>
</dbReference>
<dbReference type="EMBL" id="FQUJ01000007">
    <property type="protein sequence ID" value="SHF11054.1"/>
    <property type="molecule type" value="Genomic_DNA"/>
</dbReference>
<evidence type="ECO:0000256" key="5">
    <source>
        <dbReference type="ARBA" id="ARBA00022500"/>
    </source>
</evidence>
<evidence type="ECO:0000313" key="11">
    <source>
        <dbReference type="EMBL" id="SHF11054.1"/>
    </source>
</evidence>
<dbReference type="GO" id="GO:0006935">
    <property type="term" value="P:chemotaxis"/>
    <property type="evidence" value="ECO:0007669"/>
    <property type="project" value="UniProtKB-KW"/>
</dbReference>
<dbReference type="NCBIfam" id="NF005435">
    <property type="entry name" value="PRK07021.1"/>
    <property type="match status" value="1"/>
</dbReference>
<sequence length="166" mass="18501">MANNQNTDDKSRKPWWLFGILIIAISMASSAAVYYLLAPNTSAHADESQQEAPEPEPIVAPTPIFVSITPFTVNVQSDYYEQRLLYIGLSLKVGDEETAALIEENMPQVRSRLLMLLSAQYAEELTRPEGKEALANKILALFDEPFGDPQPPLAIDDVLYTDFIVQ</sequence>
<accession>A0A1M4YZ15</accession>
<dbReference type="OrthoDB" id="2087278at2"/>
<reference evidence="11 12" key="1">
    <citation type="submission" date="2016-11" db="EMBL/GenBank/DDBJ databases">
        <authorList>
            <person name="Jaros S."/>
            <person name="Januszkiewicz K."/>
            <person name="Wedrychowicz H."/>
        </authorList>
    </citation>
    <scope>NUCLEOTIDE SEQUENCE [LARGE SCALE GENOMIC DNA]</scope>
    <source>
        <strain evidence="11 12">DSM 19980</strain>
    </source>
</reference>
<comment type="function">
    <text evidence="1 10">Controls the rotational direction of flagella during chemotaxis.</text>
</comment>
<evidence type="ECO:0000256" key="6">
    <source>
        <dbReference type="ARBA" id="ARBA00022692"/>
    </source>
</evidence>
<keyword evidence="8 10" id="KW-1133">Transmembrane helix</keyword>
<name>A0A1M4YZ15_9GAMM</name>
<dbReference type="InterPro" id="IPR005503">
    <property type="entry name" value="FliL"/>
</dbReference>
<evidence type="ECO:0000256" key="8">
    <source>
        <dbReference type="ARBA" id="ARBA00022989"/>
    </source>
</evidence>
<evidence type="ECO:0000256" key="9">
    <source>
        <dbReference type="ARBA" id="ARBA00023136"/>
    </source>
</evidence>
<evidence type="ECO:0000256" key="3">
    <source>
        <dbReference type="ARBA" id="ARBA00008281"/>
    </source>
</evidence>
<dbReference type="PANTHER" id="PTHR35091">
    <property type="entry name" value="FLAGELLAR PROTEIN FLIL"/>
    <property type="match status" value="1"/>
</dbReference>
<keyword evidence="4" id="KW-1003">Cell membrane</keyword>
<keyword evidence="12" id="KW-1185">Reference proteome</keyword>
<evidence type="ECO:0000313" key="12">
    <source>
        <dbReference type="Proteomes" id="UP000184346"/>
    </source>
</evidence>
<keyword evidence="7 10" id="KW-0283">Flagellar rotation</keyword>
<evidence type="ECO:0000256" key="4">
    <source>
        <dbReference type="ARBA" id="ARBA00022475"/>
    </source>
</evidence>
<dbReference type="GO" id="GO:0005886">
    <property type="term" value="C:plasma membrane"/>
    <property type="evidence" value="ECO:0007669"/>
    <property type="project" value="UniProtKB-SubCell"/>
</dbReference>
<keyword evidence="10" id="KW-0997">Cell inner membrane</keyword>
<dbReference type="AlphaFoldDB" id="A0A1M4YZ15"/>
<keyword evidence="11" id="KW-0282">Flagellum</keyword>
<keyword evidence="6 10" id="KW-0812">Transmembrane</keyword>
<organism evidence="11 12">
    <name type="scientific">Modicisalibacter ilicicola DSM 19980</name>
    <dbReference type="NCBI Taxonomy" id="1121942"/>
    <lineage>
        <taxon>Bacteria</taxon>
        <taxon>Pseudomonadati</taxon>
        <taxon>Pseudomonadota</taxon>
        <taxon>Gammaproteobacteria</taxon>
        <taxon>Oceanospirillales</taxon>
        <taxon>Halomonadaceae</taxon>
        <taxon>Modicisalibacter</taxon>
    </lineage>
</organism>
<feature type="transmembrane region" description="Helical" evidence="10">
    <location>
        <begin position="15"/>
        <end position="37"/>
    </location>
</feature>
<dbReference type="RefSeq" id="WP_072821947.1">
    <property type="nucleotide sequence ID" value="NZ_FQUJ01000007.1"/>
</dbReference>